<gene>
    <name evidence="1" type="ORF">HPB50_014627</name>
</gene>
<proteinExistence type="predicted"/>
<dbReference type="EMBL" id="CM023488">
    <property type="protein sequence ID" value="KAH6924277.1"/>
    <property type="molecule type" value="Genomic_DNA"/>
</dbReference>
<organism evidence="1 2">
    <name type="scientific">Hyalomma asiaticum</name>
    <name type="common">Tick</name>
    <dbReference type="NCBI Taxonomy" id="266040"/>
    <lineage>
        <taxon>Eukaryota</taxon>
        <taxon>Metazoa</taxon>
        <taxon>Ecdysozoa</taxon>
        <taxon>Arthropoda</taxon>
        <taxon>Chelicerata</taxon>
        <taxon>Arachnida</taxon>
        <taxon>Acari</taxon>
        <taxon>Parasitiformes</taxon>
        <taxon>Ixodida</taxon>
        <taxon>Ixodoidea</taxon>
        <taxon>Ixodidae</taxon>
        <taxon>Hyalomminae</taxon>
        <taxon>Hyalomma</taxon>
    </lineage>
</organism>
<comment type="caution">
    <text evidence="1">The sequence shown here is derived from an EMBL/GenBank/DDBJ whole genome shotgun (WGS) entry which is preliminary data.</text>
</comment>
<name>A0ACB7RTQ8_HYAAI</name>
<evidence type="ECO:0000313" key="2">
    <source>
        <dbReference type="Proteomes" id="UP000821845"/>
    </source>
</evidence>
<sequence length="114" mass="12624">MSGKEQQRPPGYKTSPEEGQVVWLEDANLWAQVWRLPPVLTPAIEMTAVRGMLQLGIDILRVQRRSVPDVANVVVSPYAAASALEELLVGSQGITAAQIFTVLCIPREQRVRFI</sequence>
<keyword evidence="2" id="KW-1185">Reference proteome</keyword>
<evidence type="ECO:0000313" key="1">
    <source>
        <dbReference type="EMBL" id="KAH6924277.1"/>
    </source>
</evidence>
<accession>A0ACB7RTQ8</accession>
<protein>
    <submittedName>
        <fullName evidence="1">Uncharacterized protein</fullName>
    </submittedName>
</protein>
<dbReference type="Proteomes" id="UP000821845">
    <property type="component" value="Chromosome 8"/>
</dbReference>
<reference evidence="1" key="1">
    <citation type="submission" date="2020-05" db="EMBL/GenBank/DDBJ databases">
        <title>Large-scale comparative analyses of tick genomes elucidate their genetic diversity and vector capacities.</title>
        <authorList>
            <person name="Jia N."/>
            <person name="Wang J."/>
            <person name="Shi W."/>
            <person name="Du L."/>
            <person name="Sun Y."/>
            <person name="Zhan W."/>
            <person name="Jiang J."/>
            <person name="Wang Q."/>
            <person name="Zhang B."/>
            <person name="Ji P."/>
            <person name="Sakyi L.B."/>
            <person name="Cui X."/>
            <person name="Yuan T."/>
            <person name="Jiang B."/>
            <person name="Yang W."/>
            <person name="Lam T.T.-Y."/>
            <person name="Chang Q."/>
            <person name="Ding S."/>
            <person name="Wang X."/>
            <person name="Zhu J."/>
            <person name="Ruan X."/>
            <person name="Zhao L."/>
            <person name="Wei J."/>
            <person name="Que T."/>
            <person name="Du C."/>
            <person name="Cheng J."/>
            <person name="Dai P."/>
            <person name="Han X."/>
            <person name="Huang E."/>
            <person name="Gao Y."/>
            <person name="Liu J."/>
            <person name="Shao H."/>
            <person name="Ye R."/>
            <person name="Li L."/>
            <person name="Wei W."/>
            <person name="Wang X."/>
            <person name="Wang C."/>
            <person name="Yang T."/>
            <person name="Huo Q."/>
            <person name="Li W."/>
            <person name="Guo W."/>
            <person name="Chen H."/>
            <person name="Zhou L."/>
            <person name="Ni X."/>
            <person name="Tian J."/>
            <person name="Zhou Y."/>
            <person name="Sheng Y."/>
            <person name="Liu T."/>
            <person name="Pan Y."/>
            <person name="Xia L."/>
            <person name="Li J."/>
            <person name="Zhao F."/>
            <person name="Cao W."/>
        </authorList>
    </citation>
    <scope>NUCLEOTIDE SEQUENCE</scope>
    <source>
        <strain evidence="1">Hyas-2018</strain>
    </source>
</reference>